<evidence type="ECO:0000256" key="2">
    <source>
        <dbReference type="ARBA" id="ARBA00008141"/>
    </source>
</evidence>
<reference evidence="11" key="1">
    <citation type="submission" date="2012-12" db="EMBL/GenBank/DDBJ databases">
        <authorList>
            <person name="Hellsten U."/>
            <person name="Grimwood J."/>
            <person name="Chapman J.A."/>
            <person name="Shapiro H."/>
            <person name="Aerts A."/>
            <person name="Otillar R.P."/>
            <person name="Terry A.Y."/>
            <person name="Boore J.L."/>
            <person name="Simakov O."/>
            <person name="Marletaz F."/>
            <person name="Cho S.-J."/>
            <person name="Edsinger-Gonzales E."/>
            <person name="Havlak P."/>
            <person name="Kuo D.-H."/>
            <person name="Larsson T."/>
            <person name="Lv J."/>
            <person name="Arendt D."/>
            <person name="Savage R."/>
            <person name="Osoegawa K."/>
            <person name="de Jong P."/>
            <person name="Lindberg D.R."/>
            <person name="Seaver E.C."/>
            <person name="Weisblat D.A."/>
            <person name="Putnam N.H."/>
            <person name="Grigoriev I.V."/>
            <person name="Rokhsar D.S."/>
        </authorList>
    </citation>
    <scope>NUCLEOTIDE SEQUENCE</scope>
    <source>
        <strain evidence="11">I ESC-2004</strain>
    </source>
</reference>
<proteinExistence type="inferred from homology"/>
<keyword evidence="3 8" id="KW-0812">Transmembrane</keyword>
<keyword evidence="4" id="KW-0130">Cell adhesion</keyword>
<dbReference type="Pfam" id="PF04923">
    <property type="entry name" value="Ninjurin"/>
    <property type="match status" value="1"/>
</dbReference>
<evidence type="ECO:0000256" key="1">
    <source>
        <dbReference type="ARBA" id="ARBA00004141"/>
    </source>
</evidence>
<evidence type="ECO:0000256" key="3">
    <source>
        <dbReference type="ARBA" id="ARBA00022692"/>
    </source>
</evidence>
<evidence type="ECO:0000313" key="10">
    <source>
        <dbReference type="EnsemblMetazoa" id="CapteP205572"/>
    </source>
</evidence>
<name>R7TXK0_CAPTE</name>
<dbReference type="Proteomes" id="UP000014760">
    <property type="component" value="Unassembled WGS sequence"/>
</dbReference>
<evidence type="ECO:0000313" key="11">
    <source>
        <dbReference type="Proteomes" id="UP000014760"/>
    </source>
</evidence>
<keyword evidence="7" id="KW-0175">Coiled coil</keyword>
<evidence type="ECO:0000256" key="6">
    <source>
        <dbReference type="ARBA" id="ARBA00023136"/>
    </source>
</evidence>
<evidence type="ECO:0000256" key="5">
    <source>
        <dbReference type="ARBA" id="ARBA00022989"/>
    </source>
</evidence>
<dbReference type="GO" id="GO:0016020">
    <property type="term" value="C:membrane"/>
    <property type="evidence" value="ECO:0007669"/>
    <property type="project" value="UniProtKB-SubCell"/>
</dbReference>
<feature type="transmembrane region" description="Helical" evidence="8">
    <location>
        <begin position="290"/>
        <end position="309"/>
    </location>
</feature>
<protein>
    <submittedName>
        <fullName evidence="9 10">Uncharacterized protein</fullName>
    </submittedName>
</protein>
<keyword evidence="5 8" id="KW-1133">Transmembrane helix</keyword>
<organism evidence="9">
    <name type="scientific">Capitella teleta</name>
    <name type="common">Polychaete worm</name>
    <dbReference type="NCBI Taxonomy" id="283909"/>
    <lineage>
        <taxon>Eukaryota</taxon>
        <taxon>Metazoa</taxon>
        <taxon>Spiralia</taxon>
        <taxon>Lophotrochozoa</taxon>
        <taxon>Annelida</taxon>
        <taxon>Polychaeta</taxon>
        <taxon>Sedentaria</taxon>
        <taxon>Scolecida</taxon>
        <taxon>Capitellidae</taxon>
        <taxon>Capitella</taxon>
    </lineage>
</organism>
<dbReference type="OrthoDB" id="10519486at2759"/>
<evidence type="ECO:0000256" key="7">
    <source>
        <dbReference type="SAM" id="Coils"/>
    </source>
</evidence>
<evidence type="ECO:0000256" key="8">
    <source>
        <dbReference type="SAM" id="Phobius"/>
    </source>
</evidence>
<feature type="transmembrane region" description="Helical" evidence="8">
    <location>
        <begin position="79"/>
        <end position="102"/>
    </location>
</feature>
<dbReference type="GO" id="GO:0007155">
    <property type="term" value="P:cell adhesion"/>
    <property type="evidence" value="ECO:0007669"/>
    <property type="project" value="UniProtKB-KW"/>
</dbReference>
<dbReference type="GO" id="GO:0042246">
    <property type="term" value="P:tissue regeneration"/>
    <property type="evidence" value="ECO:0007669"/>
    <property type="project" value="InterPro"/>
</dbReference>
<feature type="coiled-coil region" evidence="7">
    <location>
        <begin position="226"/>
        <end position="260"/>
    </location>
</feature>
<dbReference type="PANTHER" id="PTHR12316">
    <property type="entry name" value="NINJURIN-RELATED"/>
    <property type="match status" value="1"/>
</dbReference>
<dbReference type="EnsemblMetazoa" id="CapteT205572">
    <property type="protein sequence ID" value="CapteP205572"/>
    <property type="gene ID" value="CapteG205572"/>
</dbReference>
<dbReference type="EMBL" id="AMQN01002049">
    <property type="status" value="NOT_ANNOTATED_CDS"/>
    <property type="molecule type" value="Genomic_DNA"/>
</dbReference>
<reference evidence="10" key="3">
    <citation type="submission" date="2015-06" db="UniProtKB">
        <authorList>
            <consortium name="EnsemblMetazoa"/>
        </authorList>
    </citation>
    <scope>IDENTIFICATION</scope>
</reference>
<comment type="subcellular location">
    <subcellularLocation>
        <location evidence="1">Membrane</location>
        <topology evidence="1">Multi-pass membrane protein</topology>
    </subcellularLocation>
</comment>
<keyword evidence="11" id="KW-1185">Reference proteome</keyword>
<comment type="similarity">
    <text evidence="2">Belongs to the ninjurin family.</text>
</comment>
<keyword evidence="6 8" id="KW-0472">Membrane</keyword>
<evidence type="ECO:0000256" key="4">
    <source>
        <dbReference type="ARBA" id="ARBA00022889"/>
    </source>
</evidence>
<gene>
    <name evidence="9" type="ORF">CAPTEDRAFT_205572</name>
</gene>
<reference evidence="9 11" key="2">
    <citation type="journal article" date="2013" name="Nature">
        <title>Insights into bilaterian evolution from three spiralian genomes.</title>
        <authorList>
            <person name="Simakov O."/>
            <person name="Marletaz F."/>
            <person name="Cho S.J."/>
            <person name="Edsinger-Gonzales E."/>
            <person name="Havlak P."/>
            <person name="Hellsten U."/>
            <person name="Kuo D.H."/>
            <person name="Larsson T."/>
            <person name="Lv J."/>
            <person name="Arendt D."/>
            <person name="Savage R."/>
            <person name="Osoegawa K."/>
            <person name="de Jong P."/>
            <person name="Grimwood J."/>
            <person name="Chapman J.A."/>
            <person name="Shapiro H."/>
            <person name="Aerts A."/>
            <person name="Otillar R.P."/>
            <person name="Terry A.Y."/>
            <person name="Boore J.L."/>
            <person name="Grigoriev I.V."/>
            <person name="Lindberg D.R."/>
            <person name="Seaver E.C."/>
            <person name="Weisblat D.A."/>
            <person name="Putnam N.H."/>
            <person name="Rokhsar D.S."/>
        </authorList>
    </citation>
    <scope>NUCLEOTIDE SEQUENCE</scope>
    <source>
        <strain evidence="9 11">I ESC-2004</strain>
    </source>
</reference>
<dbReference type="HOGENOM" id="CLU_840049_0_0_1"/>
<sequence length="331" mass="37482">MAAVGEIPSAKSDNNSIGRNEFLDLWTARGHLLLARHTELEQSETKAQAALVTILTLTQITELKLLLDIGRQGHRFYDFVLMLLIASISLEIFVGIIIIYIGNLHYYQAAERTGWCREIFKCLTCCCRACRWNKRNGTYLSVRATAASREPLQRGGPGPVVVPDDDTGGCCDWPIEPRLESLIDLERADSNIEVARVKVADADVKIVRANNYVKVVEDALKKSPTNRDLEEELSKAREELAAARGEKEESEAEHKLCESQQHHAFFMKEQFEDRQERIAFRKVSFWQHMATYLLYFIMLMNVFITTFGISGGEHSSVFNTIRTNITAPPLT</sequence>
<evidence type="ECO:0000313" key="9">
    <source>
        <dbReference type="EMBL" id="ELT98459.1"/>
    </source>
</evidence>
<accession>R7TXK0</accession>
<dbReference type="EMBL" id="KB307920">
    <property type="protein sequence ID" value="ELT98459.1"/>
    <property type="molecule type" value="Genomic_DNA"/>
</dbReference>
<dbReference type="InterPro" id="IPR007007">
    <property type="entry name" value="Ninjurin"/>
</dbReference>
<dbReference type="AlphaFoldDB" id="R7TXK0"/>
<dbReference type="PANTHER" id="PTHR12316:SF17">
    <property type="entry name" value="NINJURIN C, ISOFORM D"/>
    <property type="match status" value="1"/>
</dbReference>